<sequence length="73" mass="8556">MEEETLLQKDSSPTKHFNAKETLIYFVWRCCFSFFETVEDGRVHSCFKKRSRLAKRNNCAFPGSSLINAFQKT</sequence>
<reference evidence="1" key="1">
    <citation type="submission" date="2016-08" db="EMBL/GenBank/DDBJ databases">
        <authorList>
            <person name="Seilhamer J.J."/>
        </authorList>
    </citation>
    <scope>NUCLEOTIDE SEQUENCE</scope>
    <source>
        <strain evidence="1">86-1</strain>
    </source>
</reference>
<dbReference type="AlphaFoldDB" id="A0A212L5T6"/>
<gene>
    <name evidence="1" type="ORF">KL86DES1_20933</name>
</gene>
<accession>A0A212L5T6</accession>
<organism evidence="1">
    <name type="scientific">uncultured Desulfovibrio sp</name>
    <dbReference type="NCBI Taxonomy" id="167968"/>
    <lineage>
        <taxon>Bacteria</taxon>
        <taxon>Pseudomonadati</taxon>
        <taxon>Thermodesulfobacteriota</taxon>
        <taxon>Desulfovibrionia</taxon>
        <taxon>Desulfovibrionales</taxon>
        <taxon>Desulfovibrionaceae</taxon>
        <taxon>Desulfovibrio</taxon>
        <taxon>environmental samples</taxon>
    </lineage>
</organism>
<name>A0A212L5T6_9BACT</name>
<dbReference type="EMBL" id="FMJC01000002">
    <property type="protein sequence ID" value="SCM72942.1"/>
    <property type="molecule type" value="Genomic_DNA"/>
</dbReference>
<proteinExistence type="predicted"/>
<protein>
    <submittedName>
        <fullName evidence="1">Uncharacterized protein</fullName>
    </submittedName>
</protein>
<evidence type="ECO:0000313" key="1">
    <source>
        <dbReference type="EMBL" id="SCM72942.1"/>
    </source>
</evidence>